<gene>
    <name evidence="1" type="ORF">WN944_015489</name>
</gene>
<dbReference type="EMBL" id="JBCGBO010000005">
    <property type="protein sequence ID" value="KAK9200292.1"/>
    <property type="molecule type" value="Genomic_DNA"/>
</dbReference>
<organism evidence="1 2">
    <name type="scientific">Citrus x changshan-huyou</name>
    <dbReference type="NCBI Taxonomy" id="2935761"/>
    <lineage>
        <taxon>Eukaryota</taxon>
        <taxon>Viridiplantae</taxon>
        <taxon>Streptophyta</taxon>
        <taxon>Embryophyta</taxon>
        <taxon>Tracheophyta</taxon>
        <taxon>Spermatophyta</taxon>
        <taxon>Magnoliopsida</taxon>
        <taxon>eudicotyledons</taxon>
        <taxon>Gunneridae</taxon>
        <taxon>Pentapetalae</taxon>
        <taxon>rosids</taxon>
        <taxon>malvids</taxon>
        <taxon>Sapindales</taxon>
        <taxon>Rutaceae</taxon>
        <taxon>Aurantioideae</taxon>
        <taxon>Citrus</taxon>
    </lineage>
</organism>
<sequence>MFSVDLTFSYSWSCLAELRIIRTFYGWGIYGGPYQLKILQRKIRSCGGGEYASRFTLLLTLRPKRVRRRDKADARFLCCDRSSAACAMTPVAHRRSILSNSSSSKKKMKNNCHWCCNCKTRTMADNSRDACTTESLYFSFRVGESEAGIERPTPSSISISLSVYVIIKAKLRTVGREVNAQRSCGRGVLANGEWAAVNGWCLLELDGAAGCCCECCRRGLLWLLSVGAEVLNGATVAAAEVLMSSATVLRK</sequence>
<proteinExistence type="predicted"/>
<dbReference type="AlphaFoldDB" id="A0AAP0M9X5"/>
<evidence type="ECO:0000313" key="2">
    <source>
        <dbReference type="Proteomes" id="UP001428341"/>
    </source>
</evidence>
<protein>
    <submittedName>
        <fullName evidence="1">Uncharacterized protein</fullName>
    </submittedName>
</protein>
<dbReference type="Proteomes" id="UP001428341">
    <property type="component" value="Unassembled WGS sequence"/>
</dbReference>
<reference evidence="1 2" key="1">
    <citation type="submission" date="2024-05" db="EMBL/GenBank/DDBJ databases">
        <title>Haplotype-resolved chromosome-level genome assembly of Huyou (Citrus changshanensis).</title>
        <authorList>
            <person name="Miao C."/>
            <person name="Chen W."/>
            <person name="Wu Y."/>
            <person name="Wang L."/>
            <person name="Zhao S."/>
            <person name="Grierson D."/>
            <person name="Xu C."/>
            <person name="Chen K."/>
        </authorList>
    </citation>
    <scope>NUCLEOTIDE SEQUENCE [LARGE SCALE GENOMIC DNA]</scope>
    <source>
        <strain evidence="1">01-14</strain>
        <tissue evidence="1">Leaf</tissue>
    </source>
</reference>
<keyword evidence="2" id="KW-1185">Reference proteome</keyword>
<name>A0AAP0M9X5_9ROSI</name>
<accession>A0AAP0M9X5</accession>
<evidence type="ECO:0000313" key="1">
    <source>
        <dbReference type="EMBL" id="KAK9200292.1"/>
    </source>
</evidence>
<comment type="caution">
    <text evidence="1">The sequence shown here is derived from an EMBL/GenBank/DDBJ whole genome shotgun (WGS) entry which is preliminary data.</text>
</comment>